<dbReference type="OrthoDB" id="5366531at2759"/>
<protein>
    <submittedName>
        <fullName evidence="2">Uncharacterized protein</fullName>
    </submittedName>
</protein>
<reference evidence="3" key="1">
    <citation type="submission" date="2017-02" db="EMBL/GenBank/DDBJ databases">
        <authorList>
            <person name="Tafer H."/>
            <person name="Lopandic K."/>
        </authorList>
    </citation>
    <scope>NUCLEOTIDE SEQUENCE [LARGE SCALE GENOMIC DNA]</scope>
    <source>
        <strain evidence="3">CBS 366.77</strain>
    </source>
</reference>
<feature type="region of interest" description="Disordered" evidence="1">
    <location>
        <begin position="51"/>
        <end position="72"/>
    </location>
</feature>
<proteinExistence type="predicted"/>
<dbReference type="Proteomes" id="UP000266188">
    <property type="component" value="Unassembled WGS sequence"/>
</dbReference>
<keyword evidence="3" id="KW-1185">Reference proteome</keyword>
<dbReference type="EMBL" id="MVGC01000290">
    <property type="protein sequence ID" value="RJE20625.1"/>
    <property type="molecule type" value="Genomic_DNA"/>
</dbReference>
<dbReference type="STRING" id="2070753.A0A3A2ZRN9"/>
<organism evidence="2 3">
    <name type="scientific">Aspergillus sclerotialis</name>
    <dbReference type="NCBI Taxonomy" id="2070753"/>
    <lineage>
        <taxon>Eukaryota</taxon>
        <taxon>Fungi</taxon>
        <taxon>Dikarya</taxon>
        <taxon>Ascomycota</taxon>
        <taxon>Pezizomycotina</taxon>
        <taxon>Eurotiomycetes</taxon>
        <taxon>Eurotiomycetidae</taxon>
        <taxon>Eurotiales</taxon>
        <taxon>Aspergillaceae</taxon>
        <taxon>Aspergillus</taxon>
        <taxon>Aspergillus subgen. Polypaecilum</taxon>
    </lineage>
</organism>
<feature type="compositionally biased region" description="Polar residues" evidence="1">
    <location>
        <begin position="383"/>
        <end position="393"/>
    </location>
</feature>
<gene>
    <name evidence="2" type="ORF">PHISCL_07036</name>
</gene>
<name>A0A3A2ZRN9_9EURO</name>
<accession>A0A3A2ZRN9</accession>
<sequence>MRPALLRLLKRPSAVSIIDSWISAPVEIDLLESKYTCLRCYIRRIQNVAAEGECEPSTGRKPPTSRRQSPEKRPFSFRVYNLDVSTDVKPLRKESTTDRNSDRRLTAFALQPDRLEFESDIGHTNDLGSRLVDNPSRRHDFLLWEELLRYRQRRYGHDGTLDIFRGLTRRVGGVYLPTQGGSADFLWRSFVNLGLEKEHFLEELADYALKVRSEKGVTWGKFYEAVVGGFFERSMVQHAVKWHKKLQVPHLHRANDILHVLEPALSASTSRFPVLVRGKIRPLSPGVQAFQNICRTVNGQDLYRPIISTLLQRGYTEDALWMHAFLVKQHNPPQSYEDMYPLLDYANKYGLWHEFQKLKAYADREFPANTDQTEAVADERKSTTNTGTLSTPNHSEKKPFKDDFGARLFATAAFGFDTVLAGLEMFRVTAIGPLSLREMAIRSNGSRDIQEKLQKLQKARISIGDSVYVRLLRKLSKENRDILLADLLESDQHPDVLENVEIQESLLVSNYMARDWRQYNLTLAILGELLKNGPELPNIHFRKYISSGELDLASKMIDEMALDHKSLTQKSINFLVQRVLTVRRAGAHPVTSPGVNPIDGVLFVIRILQRAIPTGQYVAPELWIELFKRLGMKDCFDQLRNCCLWLVHHYLPRTKHASGSDTITLTPENSELNTTVLSPDGANRMLQTILGTHMQCAIVSWGFKLRISSNSETKASSPVGVEGERLIPWTRGLVLLRELEKEGLQLNEPWIRRTCRRRLAVIFGRPRQSTRSMNDLLRRENPYTLQQVLADIDRAWGAPLFQGPEKNDLYRLVNPPNATMKTRLRVRRRILENKGAKKKWSDIPI</sequence>
<dbReference type="AlphaFoldDB" id="A0A3A2ZRN9"/>
<evidence type="ECO:0000313" key="2">
    <source>
        <dbReference type="EMBL" id="RJE20625.1"/>
    </source>
</evidence>
<evidence type="ECO:0000256" key="1">
    <source>
        <dbReference type="SAM" id="MobiDB-lite"/>
    </source>
</evidence>
<evidence type="ECO:0000313" key="3">
    <source>
        <dbReference type="Proteomes" id="UP000266188"/>
    </source>
</evidence>
<comment type="caution">
    <text evidence="2">The sequence shown here is derived from an EMBL/GenBank/DDBJ whole genome shotgun (WGS) entry which is preliminary data.</text>
</comment>
<feature type="region of interest" description="Disordered" evidence="1">
    <location>
        <begin position="370"/>
        <end position="396"/>
    </location>
</feature>